<accession>A0AA38D0A7</accession>
<evidence type="ECO:0000313" key="6">
    <source>
        <dbReference type="EMBL" id="GMA73317.1"/>
    </source>
</evidence>
<feature type="DNA-binding region" description="H-T-H motif" evidence="2">
    <location>
        <begin position="32"/>
        <end position="51"/>
    </location>
</feature>
<dbReference type="AlphaFoldDB" id="A0AA38D0A7"/>
<dbReference type="EMBL" id="BSUW01000001">
    <property type="protein sequence ID" value="GMA70977.1"/>
    <property type="molecule type" value="Genomic_DNA"/>
</dbReference>
<dbReference type="InterPro" id="IPR050624">
    <property type="entry name" value="HTH-type_Tx_Regulator"/>
</dbReference>
<dbReference type="EMBL" id="CP027783">
    <property type="protein sequence ID" value="AYW47169.1"/>
    <property type="molecule type" value="Genomic_DNA"/>
</dbReference>
<evidence type="ECO:0000313" key="7">
    <source>
        <dbReference type="EMBL" id="GMA73379.1"/>
    </source>
</evidence>
<dbReference type="SUPFAM" id="SSF46689">
    <property type="entry name" value="Homeodomain-like"/>
    <property type="match status" value="1"/>
</dbReference>
<dbReference type="Proteomes" id="UP001157039">
    <property type="component" value="Unassembled WGS sequence"/>
</dbReference>
<gene>
    <name evidence="4" type="ORF">C7K38_01535</name>
    <name evidence="5" type="ORF">GCM10025885_00260</name>
    <name evidence="6" type="ORF">GCM10025885_23660</name>
    <name evidence="7" type="ORF">GCM10025885_24280</name>
</gene>
<dbReference type="EMBL" id="BSUW01000001">
    <property type="protein sequence ID" value="GMA73317.1"/>
    <property type="molecule type" value="Genomic_DNA"/>
</dbReference>
<organism evidence="6 9">
    <name type="scientific">Tetragenococcus osmophilus</name>
    <dbReference type="NCBI Taxonomy" id="526944"/>
    <lineage>
        <taxon>Bacteria</taxon>
        <taxon>Bacillati</taxon>
        <taxon>Bacillota</taxon>
        <taxon>Bacilli</taxon>
        <taxon>Lactobacillales</taxon>
        <taxon>Enterococcaceae</taxon>
        <taxon>Tetragenococcus</taxon>
    </lineage>
</organism>
<dbReference type="KEGG" id="too:C7K38_01535"/>
<reference evidence="4" key="3">
    <citation type="submission" date="2018-03" db="EMBL/GenBank/DDBJ databases">
        <authorList>
            <person name="Jeon C.O."/>
        </authorList>
    </citation>
    <scope>NUCLEOTIDE SEQUENCE</scope>
    <source>
        <strain evidence="4">JCM 31126</strain>
    </source>
</reference>
<keyword evidence="8" id="KW-1185">Reference proteome</keyword>
<dbReference type="InterPro" id="IPR001647">
    <property type="entry name" value="HTH_TetR"/>
</dbReference>
<evidence type="ECO:0000313" key="4">
    <source>
        <dbReference type="EMBL" id="AYW47169.1"/>
    </source>
</evidence>
<reference evidence="6 9" key="2">
    <citation type="journal article" date="2014" name="Int. J. Syst. Evol. Microbiol.">
        <title>Complete genome sequence of Corynebacterium casei LMG S-19264T (=DSM 44701T), isolated from a smear-ripened cheese.</title>
        <authorList>
            <consortium name="US DOE Joint Genome Institute (JGI-PGF)"/>
            <person name="Walter F."/>
            <person name="Albersmeier A."/>
            <person name="Kalinowski J."/>
            <person name="Ruckert C."/>
        </authorList>
    </citation>
    <scope>NUCLEOTIDE SEQUENCE [LARGE SCALE GENOMIC DNA]</scope>
    <source>
        <strain evidence="6 9">NBRC 114545</strain>
    </source>
</reference>
<dbReference type="Pfam" id="PF14278">
    <property type="entry name" value="TetR_C_8"/>
    <property type="match status" value="1"/>
</dbReference>
<dbReference type="PROSITE" id="PS50977">
    <property type="entry name" value="HTH_TETR_2"/>
    <property type="match status" value="1"/>
</dbReference>
<dbReference type="RefSeq" id="WP_123934161.1">
    <property type="nucleotide sequence ID" value="NZ_BSUW01000001.1"/>
</dbReference>
<reference evidence="4 8" key="1">
    <citation type="journal article" date="2012" name="Int. J. Syst. Evol. Microbiol.">
        <title>Characterization of Tetragenococcus strains from sugar thick juice reveals a novel species, Tetragenococcus osmophilus sp. nov., and divides Tetragenococcus halophilus into two subspecies, T. halophilus subsp. halophilus subsp. nov. and T. halophilus subsp. flandriensis subsp. nov.</title>
        <authorList>
            <person name="Juste A."/>
            <person name="Van Trappen S."/>
            <person name="Verreth C."/>
            <person name="Cleenwerck I."/>
            <person name="De Vos P."/>
            <person name="Lievens B."/>
            <person name="Willems K.A."/>
        </authorList>
    </citation>
    <scope>NUCLEOTIDE SEQUENCE [LARGE SCALE GENOMIC DNA]</scope>
    <source>
        <strain evidence="4 8">JCM 31126</strain>
    </source>
</reference>
<sequence>MEKEDLRVKKTKQNINESFLKLFYTYDFEQITVKDITEQAEIGRKTFYLHYLDKYDLVDSIVKKMLNELEEICEMKKGIGLKKGSEIWFNYFDDHRLFFTRLFQMPNSNTYKNQLKEMIIDQLSENIDKKLIEKQGLDFTLFLRFFASGIIELINVYLSKETYTKEDIIKQIVPLLKGVYK</sequence>
<dbReference type="PANTHER" id="PTHR43479:SF7">
    <property type="entry name" value="TETR-FAMILY TRANSCRIPTIONAL REGULATOR"/>
    <property type="match status" value="1"/>
</dbReference>
<evidence type="ECO:0000313" key="8">
    <source>
        <dbReference type="Proteomes" id="UP000268310"/>
    </source>
</evidence>
<evidence type="ECO:0000256" key="1">
    <source>
        <dbReference type="ARBA" id="ARBA00023125"/>
    </source>
</evidence>
<evidence type="ECO:0000313" key="5">
    <source>
        <dbReference type="EMBL" id="GMA70977.1"/>
    </source>
</evidence>
<dbReference type="InterPro" id="IPR009057">
    <property type="entry name" value="Homeodomain-like_sf"/>
</dbReference>
<dbReference type="InterPro" id="IPR039532">
    <property type="entry name" value="TetR_C_Firmicutes"/>
</dbReference>
<reference evidence="6" key="4">
    <citation type="submission" date="2023-02" db="EMBL/GenBank/DDBJ databases">
        <authorList>
            <person name="Sun Q."/>
            <person name="Mori K."/>
        </authorList>
    </citation>
    <scope>NUCLEOTIDE SEQUENCE</scope>
    <source>
        <strain evidence="6">NBRC 114545</strain>
    </source>
</reference>
<proteinExistence type="predicted"/>
<name>A0AA38D0A7_9ENTE</name>
<evidence type="ECO:0000259" key="3">
    <source>
        <dbReference type="PROSITE" id="PS50977"/>
    </source>
</evidence>
<evidence type="ECO:0000313" key="9">
    <source>
        <dbReference type="Proteomes" id="UP001157039"/>
    </source>
</evidence>
<evidence type="ECO:0000256" key="2">
    <source>
        <dbReference type="PROSITE-ProRule" id="PRU00335"/>
    </source>
</evidence>
<dbReference type="Proteomes" id="UP000268310">
    <property type="component" value="Chromosome"/>
</dbReference>
<dbReference type="GO" id="GO:0003677">
    <property type="term" value="F:DNA binding"/>
    <property type="evidence" value="ECO:0007669"/>
    <property type="project" value="UniProtKB-UniRule"/>
</dbReference>
<feature type="domain" description="HTH tetR-type" evidence="3">
    <location>
        <begin position="9"/>
        <end position="69"/>
    </location>
</feature>
<dbReference type="PANTHER" id="PTHR43479">
    <property type="entry name" value="ACREF/ENVCD OPERON REPRESSOR-RELATED"/>
    <property type="match status" value="1"/>
</dbReference>
<dbReference type="Gene3D" id="1.10.357.10">
    <property type="entry name" value="Tetracycline Repressor, domain 2"/>
    <property type="match status" value="1"/>
</dbReference>
<keyword evidence="1 2" id="KW-0238">DNA-binding</keyword>
<dbReference type="Pfam" id="PF00440">
    <property type="entry name" value="TetR_N"/>
    <property type="match status" value="1"/>
</dbReference>
<dbReference type="EMBL" id="BSUW01000002">
    <property type="protein sequence ID" value="GMA73379.1"/>
    <property type="molecule type" value="Genomic_DNA"/>
</dbReference>
<protein>
    <submittedName>
        <fullName evidence="4">TetR family transcriptional regulator</fullName>
    </submittedName>
</protein>